<protein>
    <submittedName>
        <fullName evidence="6">TetR/AcrR family transcriptional regulator</fullName>
    </submittedName>
</protein>
<evidence type="ECO:0000256" key="2">
    <source>
        <dbReference type="ARBA" id="ARBA00023125"/>
    </source>
</evidence>
<keyword evidence="3" id="KW-0804">Transcription</keyword>
<keyword evidence="7" id="KW-1185">Reference proteome</keyword>
<evidence type="ECO:0000256" key="3">
    <source>
        <dbReference type="ARBA" id="ARBA00023163"/>
    </source>
</evidence>
<evidence type="ECO:0000313" key="7">
    <source>
        <dbReference type="Proteomes" id="UP001183615"/>
    </source>
</evidence>
<dbReference type="Gene3D" id="1.10.357.10">
    <property type="entry name" value="Tetracycline Repressor, domain 2"/>
    <property type="match status" value="1"/>
</dbReference>
<dbReference type="PANTHER" id="PTHR30055:SF234">
    <property type="entry name" value="HTH-TYPE TRANSCRIPTIONAL REGULATOR BETI"/>
    <property type="match status" value="1"/>
</dbReference>
<feature type="DNA-binding region" description="H-T-H motif" evidence="4">
    <location>
        <begin position="34"/>
        <end position="53"/>
    </location>
</feature>
<evidence type="ECO:0000256" key="4">
    <source>
        <dbReference type="PROSITE-ProRule" id="PRU00335"/>
    </source>
</evidence>
<reference evidence="7" key="1">
    <citation type="submission" date="2023-07" db="EMBL/GenBank/DDBJ databases">
        <title>30 novel species of actinomycetes from the DSMZ collection.</title>
        <authorList>
            <person name="Nouioui I."/>
        </authorList>
    </citation>
    <scope>NUCLEOTIDE SEQUENCE [LARGE SCALE GENOMIC DNA]</scope>
    <source>
        <strain evidence="7">DSM 41886</strain>
    </source>
</reference>
<accession>A0ABU2S1W9</accession>
<dbReference type="PROSITE" id="PS50977">
    <property type="entry name" value="HTH_TETR_2"/>
    <property type="match status" value="1"/>
</dbReference>
<sequence>MAETAPNAPGTLARTRRAILDAAFSVFAEDRAASLGDVAKAAEVGRSTLHRYFPDRAALVLALFEDCAESTHRTLRDAALDHGPPAEAFRRLIVALFDLGPRVNFLFNEPQLTSAEWEGPHWERANLPAAQLYMRGRAAGFFAAETDMEWFFRTLWYMLGAGWEAVEEGSLPRHEAIAAVTRTLEGGLLSHGPRDDAR</sequence>
<keyword evidence="2 4" id="KW-0238">DNA-binding</keyword>
<evidence type="ECO:0000313" key="6">
    <source>
        <dbReference type="EMBL" id="MDT0442962.1"/>
    </source>
</evidence>
<dbReference type="Proteomes" id="UP001183615">
    <property type="component" value="Unassembled WGS sequence"/>
</dbReference>
<comment type="caution">
    <text evidence="6">The sequence shown here is derived from an EMBL/GenBank/DDBJ whole genome shotgun (WGS) entry which is preliminary data.</text>
</comment>
<keyword evidence="1" id="KW-0805">Transcription regulation</keyword>
<dbReference type="InterPro" id="IPR009057">
    <property type="entry name" value="Homeodomain-like_sf"/>
</dbReference>
<organism evidence="6 7">
    <name type="scientific">Streptomyces johnsoniae</name>
    <dbReference type="NCBI Taxonomy" id="3075532"/>
    <lineage>
        <taxon>Bacteria</taxon>
        <taxon>Bacillati</taxon>
        <taxon>Actinomycetota</taxon>
        <taxon>Actinomycetes</taxon>
        <taxon>Kitasatosporales</taxon>
        <taxon>Streptomycetaceae</taxon>
        <taxon>Streptomyces</taxon>
    </lineage>
</organism>
<dbReference type="SUPFAM" id="SSF46689">
    <property type="entry name" value="Homeodomain-like"/>
    <property type="match status" value="1"/>
</dbReference>
<dbReference type="PANTHER" id="PTHR30055">
    <property type="entry name" value="HTH-TYPE TRANSCRIPTIONAL REGULATOR RUTR"/>
    <property type="match status" value="1"/>
</dbReference>
<dbReference type="InterPro" id="IPR050109">
    <property type="entry name" value="HTH-type_TetR-like_transc_reg"/>
</dbReference>
<proteinExistence type="predicted"/>
<gene>
    <name evidence="6" type="ORF">RM779_10185</name>
</gene>
<evidence type="ECO:0000259" key="5">
    <source>
        <dbReference type="PROSITE" id="PS50977"/>
    </source>
</evidence>
<name>A0ABU2S1W9_9ACTN</name>
<dbReference type="InterPro" id="IPR001647">
    <property type="entry name" value="HTH_TetR"/>
</dbReference>
<evidence type="ECO:0000256" key="1">
    <source>
        <dbReference type="ARBA" id="ARBA00023015"/>
    </source>
</evidence>
<dbReference type="Pfam" id="PF00440">
    <property type="entry name" value="TetR_N"/>
    <property type="match status" value="1"/>
</dbReference>
<feature type="domain" description="HTH tetR-type" evidence="5">
    <location>
        <begin position="13"/>
        <end position="71"/>
    </location>
</feature>
<dbReference type="EMBL" id="JAVREV010000005">
    <property type="protein sequence ID" value="MDT0442962.1"/>
    <property type="molecule type" value="Genomic_DNA"/>
</dbReference>
<dbReference type="RefSeq" id="WP_311617353.1">
    <property type="nucleotide sequence ID" value="NZ_JAVREV010000005.1"/>
</dbReference>